<evidence type="ECO:0000256" key="2">
    <source>
        <dbReference type="ARBA" id="ARBA00005642"/>
    </source>
</evidence>
<gene>
    <name evidence="5 9" type="primary">truB</name>
    <name evidence="9" type="ORF">GR183_18055</name>
</gene>
<dbReference type="NCBIfam" id="TIGR00431">
    <property type="entry name" value="TruB"/>
    <property type="match status" value="1"/>
</dbReference>
<dbReference type="Gene3D" id="3.30.2350.10">
    <property type="entry name" value="Pseudouridine synthase"/>
    <property type="match status" value="1"/>
</dbReference>
<dbReference type="GO" id="GO:1990481">
    <property type="term" value="P:mRNA pseudouridine synthesis"/>
    <property type="evidence" value="ECO:0007669"/>
    <property type="project" value="TreeGrafter"/>
</dbReference>
<dbReference type="GO" id="GO:0003723">
    <property type="term" value="F:RNA binding"/>
    <property type="evidence" value="ECO:0007669"/>
    <property type="project" value="InterPro"/>
</dbReference>
<dbReference type="SUPFAM" id="SSF55120">
    <property type="entry name" value="Pseudouridine synthase"/>
    <property type="match status" value="1"/>
</dbReference>
<feature type="active site" description="Nucleophile" evidence="5">
    <location>
        <position position="49"/>
    </location>
</feature>
<evidence type="ECO:0000259" key="6">
    <source>
        <dbReference type="Pfam" id="PF01509"/>
    </source>
</evidence>
<dbReference type="InterPro" id="IPR015240">
    <property type="entry name" value="tRNA_sdUridine_synth_fam1_C"/>
</dbReference>
<name>A0A7X3LXB6_9HYPH</name>
<dbReference type="AlphaFoldDB" id="A0A7X3LXB6"/>
<sequence>MTQGKKKKRNRIDGWLVLDKPAGLTSNDALNRIKRLIHPEKVGHAGTLDPLASGLLPLAFGEATKTVPFVMDGRKVYSFEVTWGAETETDDTEGEITETSDIRPTETEIRDVLPDFKGTVMQVPPKYSAIKIGGERAYKLARSGEDVEMEARPIDVHRLDLVECPDENTAVFEAECGKGTYVRALARDIARRLGTRGHVTALRRLVVGPFGEDDMIMLENLEELGQCAPGLGLSEDHASLFLPVETALDDIPALAVSRADAALLRKGQSVLLRGRDAPMVKGLVSVSAGGELVALGEVDRGAIRPKRVFNPAPATTGAVVTMKE</sequence>
<organism evidence="9 10">
    <name type="scientific">Stappia sediminis</name>
    <dbReference type="NCBI Taxonomy" id="2692190"/>
    <lineage>
        <taxon>Bacteria</taxon>
        <taxon>Pseudomonadati</taxon>
        <taxon>Pseudomonadota</taxon>
        <taxon>Alphaproteobacteria</taxon>
        <taxon>Hyphomicrobiales</taxon>
        <taxon>Stappiaceae</taxon>
        <taxon>Stappia</taxon>
    </lineage>
</organism>
<dbReference type="PANTHER" id="PTHR13767:SF2">
    <property type="entry name" value="PSEUDOURIDYLATE SYNTHASE TRUB1"/>
    <property type="match status" value="1"/>
</dbReference>
<comment type="catalytic activity">
    <reaction evidence="1 5">
        <text>uridine(55) in tRNA = pseudouridine(55) in tRNA</text>
        <dbReference type="Rhea" id="RHEA:42532"/>
        <dbReference type="Rhea" id="RHEA-COMP:10101"/>
        <dbReference type="Rhea" id="RHEA-COMP:10102"/>
        <dbReference type="ChEBI" id="CHEBI:65314"/>
        <dbReference type="ChEBI" id="CHEBI:65315"/>
        <dbReference type="EC" id="5.4.99.25"/>
    </reaction>
</comment>
<feature type="domain" description="tRNA pseudouridine synthase II TruB subfamily 1 C-terminal" evidence="7">
    <location>
        <begin position="252"/>
        <end position="309"/>
    </location>
</feature>
<keyword evidence="10" id="KW-1185">Reference proteome</keyword>
<protein>
    <recommendedName>
        <fullName evidence="5">tRNA pseudouridine synthase B</fullName>
        <ecNumber evidence="5">5.4.99.25</ecNumber>
    </recommendedName>
    <alternativeName>
        <fullName evidence="5">tRNA pseudouridine(55) synthase</fullName>
        <shortName evidence="5">Psi55 synthase</shortName>
    </alternativeName>
    <alternativeName>
        <fullName evidence="5">tRNA pseudouridylate synthase</fullName>
    </alternativeName>
    <alternativeName>
        <fullName evidence="5">tRNA-uridine isomerase</fullName>
    </alternativeName>
</protein>
<comment type="caution">
    <text evidence="9">The sequence shown here is derived from an EMBL/GenBank/DDBJ whole genome shotgun (WGS) entry which is preliminary data.</text>
</comment>
<dbReference type="HAMAP" id="MF_01080">
    <property type="entry name" value="TruB_bact"/>
    <property type="match status" value="1"/>
</dbReference>
<dbReference type="InterPro" id="IPR002501">
    <property type="entry name" value="PsdUridine_synth_N"/>
</dbReference>
<proteinExistence type="inferred from homology"/>
<evidence type="ECO:0000256" key="1">
    <source>
        <dbReference type="ARBA" id="ARBA00000385"/>
    </source>
</evidence>
<dbReference type="Proteomes" id="UP000433101">
    <property type="component" value="Unassembled WGS sequence"/>
</dbReference>
<reference evidence="9 10" key="1">
    <citation type="submission" date="2019-12" db="EMBL/GenBank/DDBJ databases">
        <authorList>
            <person name="Li M."/>
        </authorList>
    </citation>
    <scope>NUCLEOTIDE SEQUENCE [LARGE SCALE GENOMIC DNA]</scope>
    <source>
        <strain evidence="9 10">GBMRC 2046</strain>
    </source>
</reference>
<dbReference type="GO" id="GO:0031119">
    <property type="term" value="P:tRNA pseudouridine synthesis"/>
    <property type="evidence" value="ECO:0007669"/>
    <property type="project" value="UniProtKB-UniRule"/>
</dbReference>
<dbReference type="EC" id="5.4.99.25" evidence="5"/>
<feature type="domain" description="tRNA pseudouridylate synthase B C-terminal" evidence="8">
    <location>
        <begin position="183"/>
        <end position="248"/>
    </location>
</feature>
<dbReference type="CDD" id="cd02573">
    <property type="entry name" value="PseudoU_synth_EcTruB"/>
    <property type="match status" value="1"/>
</dbReference>
<evidence type="ECO:0000259" key="7">
    <source>
        <dbReference type="Pfam" id="PF09157"/>
    </source>
</evidence>
<dbReference type="InterPro" id="IPR032819">
    <property type="entry name" value="TruB_C"/>
</dbReference>
<keyword evidence="4 5" id="KW-0413">Isomerase</keyword>
<dbReference type="EMBL" id="WUMV01000008">
    <property type="protein sequence ID" value="MXN66822.1"/>
    <property type="molecule type" value="Genomic_DNA"/>
</dbReference>
<dbReference type="Pfam" id="PF16198">
    <property type="entry name" value="TruB_C_2"/>
    <property type="match status" value="1"/>
</dbReference>
<feature type="domain" description="Pseudouridine synthase II N-terminal" evidence="6">
    <location>
        <begin position="34"/>
        <end position="182"/>
    </location>
</feature>
<evidence type="ECO:0000256" key="5">
    <source>
        <dbReference type="HAMAP-Rule" id="MF_01080"/>
    </source>
</evidence>
<evidence type="ECO:0000256" key="3">
    <source>
        <dbReference type="ARBA" id="ARBA00022694"/>
    </source>
</evidence>
<evidence type="ECO:0000313" key="10">
    <source>
        <dbReference type="Proteomes" id="UP000433101"/>
    </source>
</evidence>
<dbReference type="Pfam" id="PF01509">
    <property type="entry name" value="TruB_N"/>
    <property type="match status" value="1"/>
</dbReference>
<dbReference type="Pfam" id="PF09157">
    <property type="entry name" value="TruB-C_2"/>
    <property type="match status" value="1"/>
</dbReference>
<dbReference type="GO" id="GO:0160148">
    <property type="term" value="F:tRNA pseudouridine(55) synthase activity"/>
    <property type="evidence" value="ECO:0007669"/>
    <property type="project" value="UniProtKB-EC"/>
</dbReference>
<comment type="similarity">
    <text evidence="2 5">Belongs to the pseudouridine synthase TruB family. Type 1 subfamily.</text>
</comment>
<dbReference type="InterPro" id="IPR014780">
    <property type="entry name" value="tRNA_psdUridine_synth_TruB"/>
</dbReference>
<evidence type="ECO:0000313" key="9">
    <source>
        <dbReference type="EMBL" id="MXN66822.1"/>
    </source>
</evidence>
<comment type="function">
    <text evidence="5">Responsible for synthesis of pseudouridine from uracil-55 in the psi GC loop of transfer RNAs.</text>
</comment>
<keyword evidence="3 5" id="KW-0819">tRNA processing</keyword>
<evidence type="ECO:0000256" key="4">
    <source>
        <dbReference type="ARBA" id="ARBA00023235"/>
    </source>
</evidence>
<evidence type="ECO:0000259" key="8">
    <source>
        <dbReference type="Pfam" id="PF16198"/>
    </source>
</evidence>
<dbReference type="InterPro" id="IPR020103">
    <property type="entry name" value="PsdUridine_synth_cat_dom_sf"/>
</dbReference>
<dbReference type="PANTHER" id="PTHR13767">
    <property type="entry name" value="TRNA-PSEUDOURIDINE SYNTHASE"/>
    <property type="match status" value="1"/>
</dbReference>
<accession>A0A7X3LXB6</accession>